<dbReference type="Gene3D" id="1.10.3210.10">
    <property type="entry name" value="Hypothetical protein af1432"/>
    <property type="match status" value="1"/>
</dbReference>
<evidence type="ECO:0000313" key="1">
    <source>
        <dbReference type="EMBL" id="QYW04981.1"/>
    </source>
</evidence>
<protein>
    <recommendedName>
        <fullName evidence="3">HD domain-containing protein</fullName>
    </recommendedName>
</protein>
<proteinExistence type="predicted"/>
<keyword evidence="2" id="KW-1185">Reference proteome</keyword>
<dbReference type="Proteomes" id="UP000827609">
    <property type="component" value="Segment"/>
</dbReference>
<organism evidence="1 2">
    <name type="scientific">Erwinia phage pEa_SNUABM_7</name>
    <dbReference type="NCBI Taxonomy" id="2866695"/>
    <lineage>
        <taxon>Viruses</taxon>
        <taxon>Duplodnaviria</taxon>
        <taxon>Heunggongvirae</taxon>
        <taxon>Uroviricota</taxon>
        <taxon>Caudoviricetes</taxon>
        <taxon>Snuvirus</taxon>
        <taxon>Snuvirus SNUABM7</taxon>
    </lineage>
</organism>
<dbReference type="SUPFAM" id="SSF109604">
    <property type="entry name" value="HD-domain/PDEase-like"/>
    <property type="match status" value="1"/>
</dbReference>
<dbReference type="CDD" id="cd00077">
    <property type="entry name" value="HDc"/>
    <property type="match status" value="1"/>
</dbReference>
<evidence type="ECO:0000313" key="2">
    <source>
        <dbReference type="Proteomes" id="UP000827609"/>
    </source>
</evidence>
<accession>A0AAE7WSN4</accession>
<name>A0AAE7WSN4_9CAUD</name>
<dbReference type="InterPro" id="IPR003607">
    <property type="entry name" value="HD/PDEase_dom"/>
</dbReference>
<evidence type="ECO:0008006" key="3">
    <source>
        <dbReference type="Google" id="ProtNLM"/>
    </source>
</evidence>
<dbReference type="EMBL" id="MZ475896">
    <property type="protein sequence ID" value="QYW04981.1"/>
    <property type="molecule type" value="Genomic_DNA"/>
</dbReference>
<reference evidence="1" key="1">
    <citation type="submission" date="2021-06" db="EMBL/GenBank/DDBJ databases">
        <title>Complete genome sequence of Erwinia phage pEa_SNUABM_7.</title>
        <authorList>
            <person name="Kim S.G."/>
            <person name="Park S.C."/>
        </authorList>
    </citation>
    <scope>NUCLEOTIDE SEQUENCE</scope>
</reference>
<sequence length="381" mass="43553">MTNSSLPFVSWFERDNYFDDMIERLDLKRLWGYVEKNNVVNKTKYNLPNLTAYHTTEHMKEVACIASSLLHRESNHDWQIRLMEYPLVVACLFHDMNHSLGKYTDDVNINHALVAFNDYLNTKDENQGNDKLLFEYRDQICALIRCTQFPFHDSRKPTNLMERCIRDADILYGLQDDAMPAVVIGLLDEVNVRLAPESKYSTAQWVAGRIEFLLSCEMFTETANKIFCDALSTNSPNYHGNVLQSFLEMKVRLIDVRADKLRGGDVIWTDTENDSAYRPRQIRNIGNEALPDVNVYFTDGQACGYRSGETVQLLPNTEMVKLEDIVVGDIILEPAQGEVKRDLHRIVNIANGGLHESVLYLENGGVFTSAPKGRVCRVVSK</sequence>
<gene>
    <name evidence="1" type="ORF">pEaSNUABM7_00313</name>
</gene>